<dbReference type="Gene3D" id="3.40.800.20">
    <property type="entry name" value="Histone deacetylase domain"/>
    <property type="match status" value="1"/>
</dbReference>
<gene>
    <name evidence="2" type="ORF">Vafri_2603</name>
</gene>
<accession>A0A8J4ESZ4</accession>
<feature type="region of interest" description="Disordered" evidence="1">
    <location>
        <begin position="44"/>
        <end position="64"/>
    </location>
</feature>
<dbReference type="SUPFAM" id="SSF52768">
    <property type="entry name" value="Arginase/deacetylase"/>
    <property type="match status" value="1"/>
</dbReference>
<dbReference type="Proteomes" id="UP000747399">
    <property type="component" value="Unassembled WGS sequence"/>
</dbReference>
<evidence type="ECO:0000313" key="3">
    <source>
        <dbReference type="Proteomes" id="UP000747399"/>
    </source>
</evidence>
<reference evidence="2" key="1">
    <citation type="journal article" date="2021" name="Proc. Natl. Acad. Sci. U.S.A.">
        <title>Three genomes in the algal genus Volvox reveal the fate of a haploid sex-determining region after a transition to homothallism.</title>
        <authorList>
            <person name="Yamamoto K."/>
            <person name="Hamaji T."/>
            <person name="Kawai-Toyooka H."/>
            <person name="Matsuzaki R."/>
            <person name="Takahashi F."/>
            <person name="Nishimura Y."/>
            <person name="Kawachi M."/>
            <person name="Noguchi H."/>
            <person name="Minakuchi Y."/>
            <person name="Umen J.G."/>
            <person name="Toyoda A."/>
            <person name="Nozaki H."/>
        </authorList>
    </citation>
    <scope>NUCLEOTIDE SEQUENCE</scope>
    <source>
        <strain evidence="2">NIES-3780</strain>
    </source>
</reference>
<dbReference type="AlphaFoldDB" id="A0A8J4ESZ4"/>
<evidence type="ECO:0000313" key="2">
    <source>
        <dbReference type="EMBL" id="GIL45352.1"/>
    </source>
</evidence>
<name>A0A8J4ESZ4_9CHLO</name>
<comment type="caution">
    <text evidence="2">The sequence shown here is derived from an EMBL/GenBank/DDBJ whole genome shotgun (WGS) entry which is preliminary data.</text>
</comment>
<evidence type="ECO:0000256" key="1">
    <source>
        <dbReference type="SAM" id="MobiDB-lite"/>
    </source>
</evidence>
<sequence length="313" mass="34577">MFRSRYVTVCPTPRILNLQPVRKSFRRFHPRFFKATFKPIRGMPSDADVKSSPTPGSMTEPASPPSGFASLALLPQGSLSSAYSDVCGGTWPGSIQLPVVYHPSYNISFFGIEKLHPFDSCKYGKVVSALKKQGVLQEGQTVRPREASMEVLADVHTQDYLYKIHHHNFTIVQVGRPVQMGMGGKEAKVASMQRWNVSLLPRISPVGLPVRVASPQRHGSQRSQYGERARAWASHRPHPDGWGLRGGLGAEPARATHRSHLAFNRLRSWGLEMAKDGEGDPERRRSCGLPCRGALVLLHIGLDGAKSSCQCVY</sequence>
<dbReference type="InterPro" id="IPR037138">
    <property type="entry name" value="His_deacetylse_dom_sf"/>
</dbReference>
<dbReference type="InterPro" id="IPR023696">
    <property type="entry name" value="Ureohydrolase_dom_sf"/>
</dbReference>
<proteinExistence type="predicted"/>
<keyword evidence="3" id="KW-1185">Reference proteome</keyword>
<dbReference type="EMBL" id="BNCO01000003">
    <property type="protein sequence ID" value="GIL45352.1"/>
    <property type="molecule type" value="Genomic_DNA"/>
</dbReference>
<evidence type="ECO:0008006" key="4">
    <source>
        <dbReference type="Google" id="ProtNLM"/>
    </source>
</evidence>
<protein>
    <recommendedName>
        <fullName evidence="4">Histone deacetylase</fullName>
    </recommendedName>
</protein>
<organism evidence="2 3">
    <name type="scientific">Volvox africanus</name>
    <dbReference type="NCBI Taxonomy" id="51714"/>
    <lineage>
        <taxon>Eukaryota</taxon>
        <taxon>Viridiplantae</taxon>
        <taxon>Chlorophyta</taxon>
        <taxon>core chlorophytes</taxon>
        <taxon>Chlorophyceae</taxon>
        <taxon>CS clade</taxon>
        <taxon>Chlamydomonadales</taxon>
        <taxon>Volvocaceae</taxon>
        <taxon>Volvox</taxon>
    </lineage>
</organism>